<dbReference type="PANTHER" id="PTHR42060:SF1">
    <property type="entry name" value="NHL REPEAT-CONTAINING PROTEIN"/>
    <property type="match status" value="1"/>
</dbReference>
<dbReference type="OrthoDB" id="9977941at2759"/>
<gene>
    <name evidence="2" type="ORF">B0A50_01494</name>
</gene>
<protein>
    <submittedName>
        <fullName evidence="2">Uncharacterized protein</fullName>
    </submittedName>
</protein>
<dbReference type="SUPFAM" id="SSF63829">
    <property type="entry name" value="Calcium-dependent phosphotriesterase"/>
    <property type="match status" value="1"/>
</dbReference>
<dbReference type="InterPro" id="IPR011042">
    <property type="entry name" value="6-blade_b-propeller_TolB-like"/>
</dbReference>
<keyword evidence="1" id="KW-0732">Signal</keyword>
<dbReference type="InterPro" id="IPR052998">
    <property type="entry name" value="Hetero-Diels-Alderase-like"/>
</dbReference>
<dbReference type="Proteomes" id="UP000308549">
    <property type="component" value="Unassembled WGS sequence"/>
</dbReference>
<accession>A0A4U0UAR2</accession>
<name>A0A4U0UAR2_9PEZI</name>
<keyword evidence="3" id="KW-1185">Reference proteome</keyword>
<sequence length="350" mass="36227">MHYLIRPLHGLAFLLALFLDSLRASASNATTCPEACGSRIFQYGDPTYSIENLAIRSNGAILFTPPFPAAALYQVSPTTGNSSFETVANNVQLGNASFALGITELYPDVFAVITGTLNQTGTFKIHTVDFNVQTEGGSKGPQVKLTNEVPEARLLNGLAAVDQESGVLLASESYLGEVLRIDTVNGKHSVVARGATYEALPGATEAAASIGINGIRKLGGSLYFLNSSKKFFGKLGVDAKGYAVGVPEVVANLTAVQALPDDVALAEDGKAFIAGSDKIVEVSSQGKVSVLIGGEGVATVAGDTSAQLGKGAKSSTLYVTSGIAPLNGVDQVPGFIESLDLDCVAACRTY</sequence>
<evidence type="ECO:0000313" key="3">
    <source>
        <dbReference type="Proteomes" id="UP000308549"/>
    </source>
</evidence>
<dbReference type="EMBL" id="NAJL01000005">
    <property type="protein sequence ID" value="TKA32388.1"/>
    <property type="molecule type" value="Genomic_DNA"/>
</dbReference>
<proteinExistence type="predicted"/>
<feature type="chain" id="PRO_5020677097" evidence="1">
    <location>
        <begin position="25"/>
        <end position="350"/>
    </location>
</feature>
<evidence type="ECO:0000313" key="2">
    <source>
        <dbReference type="EMBL" id="TKA32388.1"/>
    </source>
</evidence>
<dbReference type="PANTHER" id="PTHR42060">
    <property type="entry name" value="NHL REPEAT-CONTAINING PROTEIN-RELATED"/>
    <property type="match status" value="1"/>
</dbReference>
<comment type="caution">
    <text evidence="2">The sequence shown here is derived from an EMBL/GenBank/DDBJ whole genome shotgun (WGS) entry which is preliminary data.</text>
</comment>
<feature type="signal peptide" evidence="1">
    <location>
        <begin position="1"/>
        <end position="24"/>
    </location>
</feature>
<evidence type="ECO:0000256" key="1">
    <source>
        <dbReference type="SAM" id="SignalP"/>
    </source>
</evidence>
<organism evidence="2 3">
    <name type="scientific">Salinomyces thailandicus</name>
    <dbReference type="NCBI Taxonomy" id="706561"/>
    <lineage>
        <taxon>Eukaryota</taxon>
        <taxon>Fungi</taxon>
        <taxon>Dikarya</taxon>
        <taxon>Ascomycota</taxon>
        <taxon>Pezizomycotina</taxon>
        <taxon>Dothideomycetes</taxon>
        <taxon>Dothideomycetidae</taxon>
        <taxon>Mycosphaerellales</taxon>
        <taxon>Teratosphaeriaceae</taxon>
        <taxon>Salinomyces</taxon>
    </lineage>
</organism>
<dbReference type="AlphaFoldDB" id="A0A4U0UAR2"/>
<dbReference type="Gene3D" id="2.120.10.30">
    <property type="entry name" value="TolB, C-terminal domain"/>
    <property type="match status" value="1"/>
</dbReference>
<reference evidence="2 3" key="1">
    <citation type="submission" date="2017-03" db="EMBL/GenBank/DDBJ databases">
        <title>Genomes of endolithic fungi from Antarctica.</title>
        <authorList>
            <person name="Coleine C."/>
            <person name="Masonjones S."/>
            <person name="Stajich J.E."/>
        </authorList>
    </citation>
    <scope>NUCLEOTIDE SEQUENCE [LARGE SCALE GENOMIC DNA]</scope>
    <source>
        <strain evidence="2 3">CCFEE 6315</strain>
    </source>
</reference>